<gene>
    <name evidence="2" type="ORF">ZHAS_00018119</name>
</gene>
<organism evidence="2">
    <name type="scientific">Anopheles sinensis</name>
    <name type="common">Mosquito</name>
    <dbReference type="NCBI Taxonomy" id="74873"/>
    <lineage>
        <taxon>Eukaryota</taxon>
        <taxon>Metazoa</taxon>
        <taxon>Ecdysozoa</taxon>
        <taxon>Arthropoda</taxon>
        <taxon>Hexapoda</taxon>
        <taxon>Insecta</taxon>
        <taxon>Pterygota</taxon>
        <taxon>Neoptera</taxon>
        <taxon>Endopterygota</taxon>
        <taxon>Diptera</taxon>
        <taxon>Nematocera</taxon>
        <taxon>Culicoidea</taxon>
        <taxon>Culicidae</taxon>
        <taxon>Anophelinae</taxon>
        <taxon>Anopheles</taxon>
    </lineage>
</organism>
<evidence type="ECO:0000313" key="2">
    <source>
        <dbReference type="EMBL" id="KFB50069.1"/>
    </source>
</evidence>
<evidence type="ECO:0000313" key="4">
    <source>
        <dbReference type="Proteomes" id="UP000030765"/>
    </source>
</evidence>
<keyword evidence="4" id="KW-1185">Reference proteome</keyword>
<accession>A0A084WIM5</accession>
<feature type="region of interest" description="Disordered" evidence="1">
    <location>
        <begin position="43"/>
        <end position="97"/>
    </location>
</feature>
<evidence type="ECO:0000313" key="3">
    <source>
        <dbReference type="EnsemblMetazoa" id="ASIC018119-PA"/>
    </source>
</evidence>
<dbReference type="VEuPathDB" id="VectorBase:ASIC018119"/>
<dbReference type="AlphaFoldDB" id="A0A084WIM5"/>
<dbReference type="EMBL" id="KE525347">
    <property type="protein sequence ID" value="KFB50069.1"/>
    <property type="molecule type" value="Genomic_DNA"/>
</dbReference>
<protein>
    <submittedName>
        <fullName evidence="2 3">Uncharacterized protein</fullName>
    </submittedName>
</protein>
<reference evidence="3" key="2">
    <citation type="submission" date="2020-05" db="UniProtKB">
        <authorList>
            <consortium name="EnsemblMetazoa"/>
        </authorList>
    </citation>
    <scope>IDENTIFICATION</scope>
</reference>
<reference evidence="2 4" key="1">
    <citation type="journal article" date="2014" name="BMC Genomics">
        <title>Genome sequence of Anopheles sinensis provides insight into genetics basis of mosquito competence for malaria parasites.</title>
        <authorList>
            <person name="Zhou D."/>
            <person name="Zhang D."/>
            <person name="Ding G."/>
            <person name="Shi L."/>
            <person name="Hou Q."/>
            <person name="Ye Y."/>
            <person name="Xu Y."/>
            <person name="Zhou H."/>
            <person name="Xiong C."/>
            <person name="Li S."/>
            <person name="Yu J."/>
            <person name="Hong S."/>
            <person name="Yu X."/>
            <person name="Zou P."/>
            <person name="Chen C."/>
            <person name="Chang X."/>
            <person name="Wang W."/>
            <person name="Lv Y."/>
            <person name="Sun Y."/>
            <person name="Ma L."/>
            <person name="Shen B."/>
            <person name="Zhu C."/>
        </authorList>
    </citation>
    <scope>NUCLEOTIDE SEQUENCE [LARGE SCALE GENOMIC DNA]</scope>
</reference>
<evidence type="ECO:0000256" key="1">
    <source>
        <dbReference type="SAM" id="MobiDB-lite"/>
    </source>
</evidence>
<dbReference type="EnsemblMetazoa" id="ASIC018119-RA">
    <property type="protein sequence ID" value="ASIC018119-PA"/>
    <property type="gene ID" value="ASIC018119"/>
</dbReference>
<dbReference type="Proteomes" id="UP000030765">
    <property type="component" value="Unassembled WGS sequence"/>
</dbReference>
<sequence>MRGNPSTGENRDLWDFDSVRRPESFPHRALALCAIFVPLVLGPSASTPSPEEVPSHTVQLPNPENKTNSRQQKVHTANERTNEKLCHMGGKHRHPTL</sequence>
<name>A0A084WIM5_ANOSI</name>
<feature type="compositionally biased region" description="Polar residues" evidence="1">
    <location>
        <begin position="56"/>
        <end position="75"/>
    </location>
</feature>
<feature type="compositionally biased region" description="Basic and acidic residues" evidence="1">
    <location>
        <begin position="76"/>
        <end position="86"/>
    </location>
</feature>
<dbReference type="EMBL" id="ATLV01023939">
    <property type="status" value="NOT_ANNOTATED_CDS"/>
    <property type="molecule type" value="Genomic_DNA"/>
</dbReference>
<proteinExistence type="predicted"/>